<name>A0A0E0LAP7_ORYPU</name>
<evidence type="ECO:0000256" key="1">
    <source>
        <dbReference type="ARBA" id="ARBA00023002"/>
    </source>
</evidence>
<reference evidence="2" key="2">
    <citation type="submission" date="2018-05" db="EMBL/GenBank/DDBJ databases">
        <title>OpunRS2 (Oryza punctata Reference Sequence Version 2).</title>
        <authorList>
            <person name="Zhang J."/>
            <person name="Kudrna D."/>
            <person name="Lee S."/>
            <person name="Talag J."/>
            <person name="Welchert J."/>
            <person name="Wing R.A."/>
        </authorList>
    </citation>
    <scope>NUCLEOTIDE SEQUENCE [LARGE SCALE GENOMIC DNA]</scope>
</reference>
<dbReference type="GO" id="GO:0005783">
    <property type="term" value="C:endoplasmic reticulum"/>
    <property type="evidence" value="ECO:0007669"/>
    <property type="project" value="TreeGrafter"/>
</dbReference>
<dbReference type="InterPro" id="IPR036291">
    <property type="entry name" value="NAD(P)-bd_dom_sf"/>
</dbReference>
<dbReference type="GO" id="GO:0045703">
    <property type="term" value="F:ketoreductase activity"/>
    <property type="evidence" value="ECO:0007669"/>
    <property type="project" value="TreeGrafter"/>
</dbReference>
<dbReference type="Gramene" id="OPUNC06G11230.1">
    <property type="protein sequence ID" value="OPUNC06G11230.1"/>
    <property type="gene ID" value="OPUNC06G11230"/>
</dbReference>
<keyword evidence="3" id="KW-1185">Reference proteome</keyword>
<dbReference type="STRING" id="4537.A0A0E0LAP7"/>
<proteinExistence type="predicted"/>
<protein>
    <submittedName>
        <fullName evidence="2">Uncharacterized protein</fullName>
    </submittedName>
</protein>
<dbReference type="Gene3D" id="3.40.50.720">
    <property type="entry name" value="NAD(P)-binding Rossmann-like Domain"/>
    <property type="match status" value="2"/>
</dbReference>
<dbReference type="EnsemblPlants" id="OPUNC06G11230.1">
    <property type="protein sequence ID" value="OPUNC06G11230.1"/>
    <property type="gene ID" value="OPUNC06G11230"/>
</dbReference>
<sequence>MALELASRGLNLVLVDLDAANLREIAGTIRSRHGGVETKTMVFDLSLLTTDQGDEPLRRLREAMEGLDVGVRVGEQHLRCVGRPGAVFLHEVEVEAWARMMRVNLYVAQFSRGLHVEYASKGIHVQCQAPFFVATRMVENLVEERRLSPFTVTPDAYARAAVRWIGRGGALCTPSVRHQLLWCVAAALPEFVLDWILLHSHLEQRALLRRIGASKAPSPPSSTHEVNSTAN</sequence>
<dbReference type="HOGENOM" id="CLU_010194_38_3_1"/>
<dbReference type="AlphaFoldDB" id="A0A0E0LAP7"/>
<dbReference type="PANTHER" id="PTHR43899">
    <property type="entry name" value="RH59310P"/>
    <property type="match status" value="1"/>
</dbReference>
<dbReference type="InterPro" id="IPR051019">
    <property type="entry name" value="VLCFA-Steroid_DH"/>
</dbReference>
<accession>A0A0E0LAP7</accession>
<evidence type="ECO:0000313" key="3">
    <source>
        <dbReference type="Proteomes" id="UP000026962"/>
    </source>
</evidence>
<dbReference type="SUPFAM" id="SSF51735">
    <property type="entry name" value="NAD(P)-binding Rossmann-fold domains"/>
    <property type="match status" value="1"/>
</dbReference>
<reference evidence="2" key="1">
    <citation type="submission" date="2015-04" db="UniProtKB">
        <authorList>
            <consortium name="EnsemblPlants"/>
        </authorList>
    </citation>
    <scope>IDENTIFICATION</scope>
</reference>
<organism evidence="2">
    <name type="scientific">Oryza punctata</name>
    <name type="common">Red rice</name>
    <dbReference type="NCBI Taxonomy" id="4537"/>
    <lineage>
        <taxon>Eukaryota</taxon>
        <taxon>Viridiplantae</taxon>
        <taxon>Streptophyta</taxon>
        <taxon>Embryophyta</taxon>
        <taxon>Tracheophyta</taxon>
        <taxon>Spermatophyta</taxon>
        <taxon>Magnoliopsida</taxon>
        <taxon>Liliopsida</taxon>
        <taxon>Poales</taxon>
        <taxon>Poaceae</taxon>
        <taxon>BOP clade</taxon>
        <taxon>Oryzoideae</taxon>
        <taxon>Oryzeae</taxon>
        <taxon>Oryzinae</taxon>
        <taxon>Oryza</taxon>
    </lineage>
</organism>
<dbReference type="Proteomes" id="UP000026962">
    <property type="component" value="Chromosome 6"/>
</dbReference>
<keyword evidence="1" id="KW-0560">Oxidoreductase</keyword>
<dbReference type="PANTHER" id="PTHR43899:SF17">
    <property type="entry name" value="OS06G0299200 PROTEIN"/>
    <property type="match status" value="1"/>
</dbReference>
<dbReference type="eggNOG" id="ENOG502QRPU">
    <property type="taxonomic scope" value="Eukaryota"/>
</dbReference>
<evidence type="ECO:0000313" key="2">
    <source>
        <dbReference type="EnsemblPlants" id="OPUNC06G11230.1"/>
    </source>
</evidence>